<feature type="compositionally biased region" description="Polar residues" evidence="1">
    <location>
        <begin position="190"/>
        <end position="204"/>
    </location>
</feature>
<accession>A0ABD2X018</accession>
<dbReference type="PANTHER" id="PTHR38681">
    <property type="entry name" value="RETROVIRUS-RELATED POL POLYPROTEIN FROM TRANSPOSON 412-LIKE PROTEIN-RELATED"/>
    <property type="match status" value="1"/>
</dbReference>
<feature type="region of interest" description="Disordered" evidence="1">
    <location>
        <begin position="190"/>
        <end position="256"/>
    </location>
</feature>
<reference evidence="2 3" key="1">
    <citation type="journal article" date="2024" name="bioRxiv">
        <title>A reference genome for Trichogramma kaykai: A tiny desert-dwelling parasitoid wasp with competing sex-ratio distorters.</title>
        <authorList>
            <person name="Culotta J."/>
            <person name="Lindsey A.R."/>
        </authorList>
    </citation>
    <scope>NUCLEOTIDE SEQUENCE [LARGE SCALE GENOMIC DNA]</scope>
    <source>
        <strain evidence="2 3">KSX58</strain>
    </source>
</reference>
<dbReference type="AlphaFoldDB" id="A0ABD2X018"/>
<proteinExistence type="predicted"/>
<gene>
    <name evidence="2" type="ORF">TKK_007520</name>
</gene>
<evidence type="ECO:0000313" key="2">
    <source>
        <dbReference type="EMBL" id="KAL3398345.1"/>
    </source>
</evidence>
<dbReference type="Proteomes" id="UP001627154">
    <property type="component" value="Unassembled WGS sequence"/>
</dbReference>
<sequence length="304" mass="34115">MCRTHTQDWVTSLSTVLLGLRTRIILPEDISPAEMLYGTALCIPGDFIGEINRDDNELKTFKTTFVQHMQNLKPIEATAKSKVKPFYFKDLESCTHVFKAIKAVKPPLTRPFTGPHKVHHKHDSRRHFDIVIGNKVKTVSIEHLKPAHLAFGANETHLPPPPEPKVDKTISNELTQANEQNSVISESLTAEQPVLSPSHTTDQQDPPPTVDQHDHSALTTDQHDQSAVKAANQHDSPATVAADLPDTSDTKASSSEKLIGKKLTQSRNITTYVQDTRIFTNQNLHTQQKRQRHIPNILRRKKTL</sequence>
<comment type="caution">
    <text evidence="2">The sequence shown here is derived from an EMBL/GenBank/DDBJ whole genome shotgun (WGS) entry which is preliminary data.</text>
</comment>
<feature type="compositionally biased region" description="Basic and acidic residues" evidence="1">
    <location>
        <begin position="211"/>
        <end position="226"/>
    </location>
</feature>
<dbReference type="PANTHER" id="PTHR38681:SF1">
    <property type="entry name" value="RETROVIRUS-RELATED POL POLYPROTEIN FROM TRANSPOSON 412-LIKE PROTEIN"/>
    <property type="match status" value="1"/>
</dbReference>
<organism evidence="2 3">
    <name type="scientific">Trichogramma kaykai</name>
    <dbReference type="NCBI Taxonomy" id="54128"/>
    <lineage>
        <taxon>Eukaryota</taxon>
        <taxon>Metazoa</taxon>
        <taxon>Ecdysozoa</taxon>
        <taxon>Arthropoda</taxon>
        <taxon>Hexapoda</taxon>
        <taxon>Insecta</taxon>
        <taxon>Pterygota</taxon>
        <taxon>Neoptera</taxon>
        <taxon>Endopterygota</taxon>
        <taxon>Hymenoptera</taxon>
        <taxon>Apocrita</taxon>
        <taxon>Proctotrupomorpha</taxon>
        <taxon>Chalcidoidea</taxon>
        <taxon>Trichogrammatidae</taxon>
        <taxon>Trichogramma</taxon>
    </lineage>
</organism>
<evidence type="ECO:0000256" key="1">
    <source>
        <dbReference type="SAM" id="MobiDB-lite"/>
    </source>
</evidence>
<evidence type="ECO:0000313" key="3">
    <source>
        <dbReference type="Proteomes" id="UP001627154"/>
    </source>
</evidence>
<dbReference type="EMBL" id="JBJJXI010000059">
    <property type="protein sequence ID" value="KAL3398345.1"/>
    <property type="molecule type" value="Genomic_DNA"/>
</dbReference>
<name>A0ABD2X018_9HYME</name>
<protein>
    <submittedName>
        <fullName evidence="2">Uncharacterized protein</fullName>
    </submittedName>
</protein>
<keyword evidence="3" id="KW-1185">Reference proteome</keyword>